<reference evidence="1 2" key="1">
    <citation type="submission" date="2024-10" db="EMBL/GenBank/DDBJ databases">
        <title>The Natural Products Discovery Center: Release of the First 8490 Sequenced Strains for Exploring Actinobacteria Biosynthetic Diversity.</title>
        <authorList>
            <person name="Kalkreuter E."/>
            <person name="Kautsar S.A."/>
            <person name="Yang D."/>
            <person name="Bader C.D."/>
            <person name="Teijaro C.N."/>
            <person name="Fluegel L."/>
            <person name="Davis C.M."/>
            <person name="Simpson J.R."/>
            <person name="Lauterbach L."/>
            <person name="Steele A.D."/>
            <person name="Gui C."/>
            <person name="Meng S."/>
            <person name="Li G."/>
            <person name="Viehrig K."/>
            <person name="Ye F."/>
            <person name="Su P."/>
            <person name="Kiefer A.F."/>
            <person name="Nichols A."/>
            <person name="Cepeda A.J."/>
            <person name="Yan W."/>
            <person name="Fan B."/>
            <person name="Jiang Y."/>
            <person name="Adhikari A."/>
            <person name="Zheng C.-J."/>
            <person name="Schuster L."/>
            <person name="Cowan T.M."/>
            <person name="Smanski M.J."/>
            <person name="Chevrette M.G."/>
            <person name="De Carvalho L.P.S."/>
            <person name="Shen B."/>
        </authorList>
    </citation>
    <scope>NUCLEOTIDE SEQUENCE [LARGE SCALE GENOMIC DNA]</scope>
    <source>
        <strain evidence="1 2">NPDC053399</strain>
    </source>
</reference>
<dbReference type="EMBL" id="JBITYG010000003">
    <property type="protein sequence ID" value="MFI9101641.1"/>
    <property type="molecule type" value="Genomic_DNA"/>
</dbReference>
<gene>
    <name evidence="1" type="ORF">ACIGXA_14070</name>
</gene>
<dbReference type="RefSeq" id="WP_399648531.1">
    <property type="nucleotide sequence ID" value="NZ_JBITYG010000003.1"/>
</dbReference>
<evidence type="ECO:0000313" key="1">
    <source>
        <dbReference type="EMBL" id="MFI9101641.1"/>
    </source>
</evidence>
<evidence type="ECO:0000313" key="2">
    <source>
        <dbReference type="Proteomes" id="UP001614394"/>
    </source>
</evidence>
<proteinExistence type="predicted"/>
<sequence>MSVQPYWELTFDADGDVDTRQRDRLLAGVAAERVTDLVMFSHGWNNDQSMATWLYDRFFAPFPGLLGTGTRARLGYVGVLWPAMRFSDEPIPDFTPSIIAPGTATATAPGGRTELSDETCRALTSTFPGQDATVRRLAELLRERPDSPEALGEFARLVRDLVALPAGSPAAAFAADSGDGGPQPDPAILADDPVGLCAELTAALQETGVDLGPDEDGEQQLLGGLGKKLWNGAHELLRQATYFAMKRRAGTVGQHGLGPALGRLSQSAGTVRVHLVGHSFGARLVSFALLGLPAGAHNVKSVTLLQGAFSHYAYARQLPGDASHSGALRDAENRVDGPVVSCFSSHDTALGVIYPLASRLSRDDSSLIGLGDRWGAMGHDGIQAVDGTRRATIDDARAGRFPVSGCVSVDVSAVVCSGSPPAGAHSDICHEELARVVLAAGRISH</sequence>
<organism evidence="1 2">
    <name type="scientific">Streptomyces fildesensis</name>
    <dbReference type="NCBI Taxonomy" id="375757"/>
    <lineage>
        <taxon>Bacteria</taxon>
        <taxon>Bacillati</taxon>
        <taxon>Actinomycetota</taxon>
        <taxon>Actinomycetes</taxon>
        <taxon>Kitasatosporales</taxon>
        <taxon>Streptomycetaceae</taxon>
        <taxon>Streptomyces</taxon>
    </lineage>
</organism>
<keyword evidence="1" id="KW-0808">Transferase</keyword>
<dbReference type="GO" id="GO:0016301">
    <property type="term" value="F:kinase activity"/>
    <property type="evidence" value="ECO:0007669"/>
    <property type="project" value="UniProtKB-KW"/>
</dbReference>
<dbReference type="SUPFAM" id="SSF53474">
    <property type="entry name" value="alpha/beta-Hydrolases"/>
    <property type="match status" value="1"/>
</dbReference>
<comment type="caution">
    <text evidence="1">The sequence shown here is derived from an EMBL/GenBank/DDBJ whole genome shotgun (WGS) entry which is preliminary data.</text>
</comment>
<keyword evidence="1" id="KW-0418">Kinase</keyword>
<dbReference type="InterPro" id="IPR029058">
    <property type="entry name" value="AB_hydrolase_fold"/>
</dbReference>
<dbReference type="Proteomes" id="UP001614394">
    <property type="component" value="Unassembled WGS sequence"/>
</dbReference>
<accession>A0ABW8C8A9</accession>
<protein>
    <submittedName>
        <fullName evidence="1">Serine-threonine protein kinase</fullName>
    </submittedName>
</protein>
<dbReference type="Gene3D" id="3.40.50.1820">
    <property type="entry name" value="alpha/beta hydrolase"/>
    <property type="match status" value="1"/>
</dbReference>
<keyword evidence="2" id="KW-1185">Reference proteome</keyword>
<name>A0ABW8C8A9_9ACTN</name>